<evidence type="ECO:0000313" key="4">
    <source>
        <dbReference type="EMBL" id="KAE9078379.1"/>
    </source>
</evidence>
<dbReference type="EMBL" id="QXFW01002277">
    <property type="protein sequence ID" value="KAE8980187.1"/>
    <property type="molecule type" value="Genomic_DNA"/>
</dbReference>
<dbReference type="Proteomes" id="UP000429523">
    <property type="component" value="Unassembled WGS sequence"/>
</dbReference>
<evidence type="ECO:0000313" key="8">
    <source>
        <dbReference type="EMBL" id="KAE9190749.1"/>
    </source>
</evidence>
<comment type="caution">
    <text evidence="3">The sequence shown here is derived from an EMBL/GenBank/DDBJ whole genome shotgun (WGS) entry which is preliminary data.</text>
</comment>
<name>A0A6A3QIC9_9STRA</name>
<evidence type="ECO:0000313" key="16">
    <source>
        <dbReference type="Proteomes" id="UP000460718"/>
    </source>
</evidence>
<evidence type="ECO:0000313" key="5">
    <source>
        <dbReference type="EMBL" id="KAE9102565.1"/>
    </source>
</evidence>
<evidence type="ECO:0000313" key="15">
    <source>
        <dbReference type="Proteomes" id="UP000441208"/>
    </source>
</evidence>
<dbReference type="EMBL" id="QXGA01002172">
    <property type="protein sequence ID" value="KAE9102565.1"/>
    <property type="molecule type" value="Genomic_DNA"/>
</dbReference>
<dbReference type="EMBL" id="QXGB01002264">
    <property type="protein sequence ID" value="KAE9179705.1"/>
    <property type="molecule type" value="Genomic_DNA"/>
</dbReference>
<dbReference type="Proteomes" id="UP000440732">
    <property type="component" value="Unassembled WGS sequence"/>
</dbReference>
<reference evidence="10 11" key="1">
    <citation type="submission" date="2018-08" db="EMBL/GenBank/DDBJ databases">
        <title>Genomic investigation of the strawberry pathogen Phytophthora fragariae indicates pathogenicity is determined by transcriptional variation in three key races.</title>
        <authorList>
            <person name="Adams T.M."/>
            <person name="Armitage A.D."/>
            <person name="Sobczyk M.K."/>
            <person name="Bates H.J."/>
            <person name="Dunwell J.M."/>
            <person name="Nellist C.F."/>
            <person name="Harrison R.J."/>
        </authorList>
    </citation>
    <scope>NUCLEOTIDE SEQUENCE [LARGE SCALE GENOMIC DNA]</scope>
    <source>
        <strain evidence="9 12">A4</strain>
        <strain evidence="8 13">BC-1</strain>
        <strain evidence="7 17">BC-23</strain>
        <strain evidence="6 11">NOV-27</strain>
        <strain evidence="5 14">NOV-5</strain>
        <strain evidence="3 15">NOV-71</strain>
        <strain evidence="1 10">NOV-9</strain>
        <strain evidence="4 18">ONT-3</strain>
        <strain evidence="2 16">SCRP245</strain>
    </source>
</reference>
<gene>
    <name evidence="9" type="ORF">PF001_g22024</name>
    <name evidence="8" type="ORF">PF002_g24687</name>
    <name evidence="7" type="ORF">PF004_g22470</name>
    <name evidence="6" type="ORF">PF005_g23595</name>
    <name evidence="5" type="ORF">PF006_g22394</name>
    <name evidence="3" type="ORF">PF007_g24332</name>
    <name evidence="1" type="ORF">PF009_g17655</name>
    <name evidence="4" type="ORF">PF010_g23145</name>
    <name evidence="2" type="ORF">PF011_g22542</name>
</gene>
<sequence>MPKQGKKTKFDEEVNHLANLLRSENGDVMMRSSPDSLSSGSVIALSLFRTTPSDSKHLTSLWRFFAASTRAAVVLLLPPPDKMLMSMFPYHPIFSPNSVPSCAFQATSAP</sequence>
<dbReference type="EMBL" id="QXGC01002256">
    <property type="protein sequence ID" value="KAE9188550.1"/>
    <property type="molecule type" value="Genomic_DNA"/>
</dbReference>
<dbReference type="Proteomes" id="UP000433483">
    <property type="component" value="Unassembled WGS sequence"/>
</dbReference>
<evidence type="ECO:0000313" key="18">
    <source>
        <dbReference type="Proteomes" id="UP000488956"/>
    </source>
</evidence>
<evidence type="ECO:0000313" key="2">
    <source>
        <dbReference type="EMBL" id="KAE8980187.1"/>
    </source>
</evidence>
<evidence type="ECO:0000313" key="17">
    <source>
        <dbReference type="Proteomes" id="UP000476176"/>
    </source>
</evidence>
<evidence type="ECO:0000313" key="9">
    <source>
        <dbReference type="EMBL" id="KAE9285198.1"/>
    </source>
</evidence>
<proteinExistence type="predicted"/>
<evidence type="ECO:0000313" key="11">
    <source>
        <dbReference type="Proteomes" id="UP000433483"/>
    </source>
</evidence>
<accession>A0A6A3QIC9</accession>
<evidence type="ECO:0000313" key="13">
    <source>
        <dbReference type="Proteomes" id="UP000440367"/>
    </source>
</evidence>
<dbReference type="EMBL" id="QXGE01002073">
    <property type="protein sequence ID" value="KAE9285198.1"/>
    <property type="molecule type" value="Genomic_DNA"/>
</dbReference>
<dbReference type="EMBL" id="QXFX01002305">
    <property type="protein sequence ID" value="KAE9078379.1"/>
    <property type="molecule type" value="Genomic_DNA"/>
</dbReference>
<dbReference type="Proteomes" id="UP000476176">
    <property type="component" value="Unassembled WGS sequence"/>
</dbReference>
<dbReference type="Proteomes" id="UP000437068">
    <property type="component" value="Unassembled WGS sequence"/>
</dbReference>
<evidence type="ECO:0000313" key="12">
    <source>
        <dbReference type="Proteomes" id="UP000437068"/>
    </source>
</evidence>
<dbReference type="EMBL" id="QXGF01001133">
    <property type="protein sequence ID" value="KAE8932307.1"/>
    <property type="molecule type" value="Genomic_DNA"/>
</dbReference>
<dbReference type="Proteomes" id="UP000460718">
    <property type="component" value="Unassembled WGS sequence"/>
</dbReference>
<evidence type="ECO:0000313" key="3">
    <source>
        <dbReference type="EMBL" id="KAE9077202.1"/>
    </source>
</evidence>
<dbReference type="Proteomes" id="UP000440367">
    <property type="component" value="Unassembled WGS sequence"/>
</dbReference>
<keyword evidence="11" id="KW-1185">Reference proteome</keyword>
<dbReference type="Proteomes" id="UP000488956">
    <property type="component" value="Unassembled WGS sequence"/>
</dbReference>
<evidence type="ECO:0000313" key="14">
    <source>
        <dbReference type="Proteomes" id="UP000440732"/>
    </source>
</evidence>
<dbReference type="Proteomes" id="UP000441208">
    <property type="component" value="Unassembled WGS sequence"/>
</dbReference>
<dbReference type="AlphaFoldDB" id="A0A6A3QIC9"/>
<organism evidence="3 15">
    <name type="scientific">Phytophthora fragariae</name>
    <dbReference type="NCBI Taxonomy" id="53985"/>
    <lineage>
        <taxon>Eukaryota</taxon>
        <taxon>Sar</taxon>
        <taxon>Stramenopiles</taxon>
        <taxon>Oomycota</taxon>
        <taxon>Peronosporomycetes</taxon>
        <taxon>Peronosporales</taxon>
        <taxon>Peronosporaceae</taxon>
        <taxon>Phytophthora</taxon>
    </lineage>
</organism>
<evidence type="ECO:0000313" key="1">
    <source>
        <dbReference type="EMBL" id="KAE8932307.1"/>
    </source>
</evidence>
<evidence type="ECO:0000313" key="6">
    <source>
        <dbReference type="EMBL" id="KAE9179705.1"/>
    </source>
</evidence>
<dbReference type="EMBL" id="QXGD01002287">
    <property type="protein sequence ID" value="KAE9190749.1"/>
    <property type="molecule type" value="Genomic_DNA"/>
</dbReference>
<protein>
    <submittedName>
        <fullName evidence="3">Uncharacterized protein</fullName>
    </submittedName>
</protein>
<evidence type="ECO:0000313" key="10">
    <source>
        <dbReference type="Proteomes" id="UP000429523"/>
    </source>
</evidence>
<dbReference type="EMBL" id="QXFZ01002429">
    <property type="protein sequence ID" value="KAE9077202.1"/>
    <property type="molecule type" value="Genomic_DNA"/>
</dbReference>
<evidence type="ECO:0000313" key="7">
    <source>
        <dbReference type="EMBL" id="KAE9188550.1"/>
    </source>
</evidence>
<dbReference type="OrthoDB" id="10276183at2759"/>